<evidence type="ECO:0000256" key="9">
    <source>
        <dbReference type="SAM" id="SignalP"/>
    </source>
</evidence>
<accession>A0A9N8EM13</accession>
<feature type="transmembrane region" description="Helical" evidence="8">
    <location>
        <begin position="710"/>
        <end position="728"/>
    </location>
</feature>
<dbReference type="Proteomes" id="UP001153069">
    <property type="component" value="Unassembled WGS sequence"/>
</dbReference>
<dbReference type="GO" id="GO:0004383">
    <property type="term" value="F:guanylate cyclase activity"/>
    <property type="evidence" value="ECO:0007669"/>
    <property type="project" value="TreeGrafter"/>
</dbReference>
<evidence type="ECO:0000256" key="8">
    <source>
        <dbReference type="SAM" id="Phobius"/>
    </source>
</evidence>
<dbReference type="InterPro" id="IPR029787">
    <property type="entry name" value="Nucleotide_cyclase"/>
</dbReference>
<dbReference type="GO" id="GO:0000166">
    <property type="term" value="F:nucleotide binding"/>
    <property type="evidence" value="ECO:0007669"/>
    <property type="project" value="UniProtKB-KW"/>
</dbReference>
<evidence type="ECO:0000256" key="7">
    <source>
        <dbReference type="SAM" id="MobiDB-lite"/>
    </source>
</evidence>
<sequence length="1455" mass="162508">MLLSQPSSSVRIALLFSFLLPWFGLVGASLVPCNQTAECEAALGMGSMCGGNGLCTNTFYNGGCLKSVLPNWNRTRVCNSQDPPEAEALGYCHHSSMDYVEVRVAGRAWESINFNAWILQIVLSEMLDIPTSIEAGVPDMNLNFYDPQSGFEYWNAFTHITSSELLKAAEVGDCRVVKNSQDPENYQGCFHVYPEAWTEDHAAGFEIEGSEPYRDNGLMGENAMSIPKFAAEADPSLGTYIGLRGQKNRRKVAETFKRPTRWGQYCREVSLTSCAESDPIAQRAPETEEEEKKFFVAGLYNGHFRHTEESNCDKYPTNCTGHFVDFGCGWISFAQAQAYHLDIAFAFEGPQGNGGYSYGEAVQIWSAANATKSPVAFMWWSPEPLPELYSGTDAEFTRIQFPTPTQECVNNRMDFSKQCDPDIPYEEKMGDPAGVCDTYPYPLKRILSTGLIEISENPDVNTAFWSPAHEVASSLRVNNLQMAQIFRFWQQRSSDPGNFDPRAAVCQWVGENLDLLQANIPKSHPRVIEEVASSDGSLFKAALAIAIMAAVLVSVSIAFTYIKRKTKVIYYAQSEFLILIQVGMLLTIGSAVTSSLSPSNTTCGFTIWLKNTGYVLQLVPLLIRISAINQLAASGKQMQRVRLNIWKLHAVVAVAAALVAVFLLVWTLVDPPQEQFQYKVTDLVTPTGDTVVEAFGYCGSENDFWYFVQMGWKGAVLVPACLIAFLTLRVKEDLNDTRSLAVMLFIRIFFLIASLCAGLLMQEANAVSDLMGCWSLLISLDTILSVAVYIVPKFWDSGENLDAEPLPDVFVHTTVALLDITGFTAWSSVREPVQVFQLLEQLFQNFDQIAQENGVYKVETVRESYVAATGIPKPQSDHAVLMARFVGQCMKKMPKYLRNLEIQFGPDTSDMSLRAGLHSGPVTGGFLKGKGSRFQLFGDTVSTALLIQRYSVTGRIHLSEETAALLVKAGKKRWVLEREDKVDTIEKGELKTYWLIKGGQFSDLDYQDFSVYAASSVGDDSDADGEEELESLQRWIEWNVEVFKGLLKQILARRAALLMRASAKPFTLTSTDFSAGSTMPLEEVKEIIELPKFDRKAARRLRENADVEVPEDVVQQLRLFITEVADLYNNDNAFHNFAHASYVVMAMTKYLNRIIAATEVDLGDNEERFRSSVQAALHDHTYGIASDPLTHFACLFSALIHDADHPGVPNDQLVKENETAARKYQNRSVAEQKSFDMGIDLLNEDRFEALRAAVCVGPQEVSRFRALVVNSVMATDLGDKVLKELRNGRWEKAFCNSGTDTSTTETISGEEESQSPVPKTLDAVNRKATIVIEHLIQAADVAHMSQHWMIYRKWNERLFREIYKAYREGRAENNPADGWYKGEIGFFDFYIIPLSQKLSDCGVFGPTSAENLNYARNNRNMWVKEGEAITAEMLAKVEQEYLQEQAVPADELIEV</sequence>
<dbReference type="GO" id="GO:0007168">
    <property type="term" value="P:receptor guanylyl cyclase signaling pathway"/>
    <property type="evidence" value="ECO:0007669"/>
    <property type="project" value="TreeGrafter"/>
</dbReference>
<dbReference type="CDD" id="cd07302">
    <property type="entry name" value="CHD"/>
    <property type="match status" value="1"/>
</dbReference>
<feature type="domain" description="G-protein coupled receptors family 3 profile" evidence="11">
    <location>
        <begin position="538"/>
        <end position="795"/>
    </location>
</feature>
<dbReference type="InterPro" id="IPR002073">
    <property type="entry name" value="PDEase_catalytic_dom"/>
</dbReference>
<dbReference type="GO" id="GO:0004930">
    <property type="term" value="F:G protein-coupled receptor activity"/>
    <property type="evidence" value="ECO:0007669"/>
    <property type="project" value="InterPro"/>
</dbReference>
<dbReference type="SUPFAM" id="SSF109604">
    <property type="entry name" value="HD-domain/PDEase-like"/>
    <property type="match status" value="1"/>
</dbReference>
<dbReference type="PANTHER" id="PTHR11920">
    <property type="entry name" value="GUANYLYL CYCLASE"/>
    <property type="match status" value="1"/>
</dbReference>
<keyword evidence="9" id="KW-0732">Signal</keyword>
<feature type="transmembrane region" description="Helical" evidence="8">
    <location>
        <begin position="574"/>
        <end position="594"/>
    </location>
</feature>
<evidence type="ECO:0000256" key="2">
    <source>
        <dbReference type="ARBA" id="ARBA00022692"/>
    </source>
</evidence>
<dbReference type="Pfam" id="PF00211">
    <property type="entry name" value="Guanylate_cyc"/>
    <property type="match status" value="1"/>
</dbReference>
<proteinExistence type="predicted"/>
<dbReference type="InterPro" id="IPR001054">
    <property type="entry name" value="A/G_cyclase"/>
</dbReference>
<dbReference type="GO" id="GO:0035556">
    <property type="term" value="P:intracellular signal transduction"/>
    <property type="evidence" value="ECO:0007669"/>
    <property type="project" value="InterPro"/>
</dbReference>
<dbReference type="GO" id="GO:0001653">
    <property type="term" value="F:peptide receptor activity"/>
    <property type="evidence" value="ECO:0007669"/>
    <property type="project" value="TreeGrafter"/>
</dbReference>
<feature type="region of interest" description="Disordered" evidence="7">
    <location>
        <begin position="1297"/>
        <end position="1317"/>
    </location>
</feature>
<gene>
    <name evidence="12" type="ORF">SEMRO_1311_G261760.1</name>
</gene>
<dbReference type="Pfam" id="PF00233">
    <property type="entry name" value="PDEase_I"/>
    <property type="match status" value="1"/>
</dbReference>
<keyword evidence="13" id="KW-1185">Reference proteome</keyword>
<dbReference type="PROSITE" id="PS50259">
    <property type="entry name" value="G_PROTEIN_RECEP_F3_4"/>
    <property type="match status" value="1"/>
</dbReference>
<keyword evidence="4 8" id="KW-1133">Transmembrane helix</keyword>
<evidence type="ECO:0000313" key="13">
    <source>
        <dbReference type="Proteomes" id="UP001153069"/>
    </source>
</evidence>
<dbReference type="GO" id="GO:0004016">
    <property type="term" value="F:adenylate cyclase activity"/>
    <property type="evidence" value="ECO:0007669"/>
    <property type="project" value="TreeGrafter"/>
</dbReference>
<dbReference type="InterPro" id="IPR017978">
    <property type="entry name" value="GPCR_3_C"/>
</dbReference>
<comment type="subcellular location">
    <subcellularLocation>
        <location evidence="1">Membrane</location>
        <topology evidence="1">Multi-pass membrane protein</topology>
    </subcellularLocation>
</comment>
<keyword evidence="6" id="KW-0456">Lyase</keyword>
<dbReference type="InterPro" id="IPR036971">
    <property type="entry name" value="PDEase_catalytic_dom_sf"/>
</dbReference>
<feature type="transmembrane region" description="Helical" evidence="8">
    <location>
        <begin position="740"/>
        <end position="762"/>
    </location>
</feature>
<dbReference type="SUPFAM" id="SSF55073">
    <property type="entry name" value="Nucleotide cyclase"/>
    <property type="match status" value="1"/>
</dbReference>
<protein>
    <submittedName>
        <fullName evidence="12">Receptor-type guanylate cyclase gcy</fullName>
    </submittedName>
</protein>
<evidence type="ECO:0000256" key="5">
    <source>
        <dbReference type="ARBA" id="ARBA00023136"/>
    </source>
</evidence>
<feature type="transmembrane region" description="Helical" evidence="8">
    <location>
        <begin position="614"/>
        <end position="633"/>
    </location>
</feature>
<dbReference type="InterPro" id="IPR050401">
    <property type="entry name" value="Cyclic_nucleotide_synthase"/>
</dbReference>
<dbReference type="Gene3D" id="3.30.70.1230">
    <property type="entry name" value="Nucleotide cyclase"/>
    <property type="match status" value="1"/>
</dbReference>
<dbReference type="EMBL" id="CAICTM010001309">
    <property type="protein sequence ID" value="CAB9522519.1"/>
    <property type="molecule type" value="Genomic_DNA"/>
</dbReference>
<dbReference type="Gene3D" id="1.10.1300.10">
    <property type="entry name" value="3'5'-cyclic nucleotide phosphodiesterase, catalytic domain"/>
    <property type="match status" value="1"/>
</dbReference>
<organism evidence="12 13">
    <name type="scientific">Seminavis robusta</name>
    <dbReference type="NCBI Taxonomy" id="568900"/>
    <lineage>
        <taxon>Eukaryota</taxon>
        <taxon>Sar</taxon>
        <taxon>Stramenopiles</taxon>
        <taxon>Ochrophyta</taxon>
        <taxon>Bacillariophyta</taxon>
        <taxon>Bacillariophyceae</taxon>
        <taxon>Bacillariophycidae</taxon>
        <taxon>Naviculales</taxon>
        <taxon>Naviculaceae</taxon>
        <taxon>Seminavis</taxon>
    </lineage>
</organism>
<dbReference type="PROSITE" id="PS50125">
    <property type="entry name" value="GUANYLATE_CYCLASE_2"/>
    <property type="match status" value="1"/>
</dbReference>
<feature type="signal peptide" evidence="9">
    <location>
        <begin position="1"/>
        <end position="28"/>
    </location>
</feature>
<feature type="transmembrane region" description="Helical" evidence="8">
    <location>
        <begin position="541"/>
        <end position="562"/>
    </location>
</feature>
<keyword evidence="3" id="KW-0547">Nucleotide-binding</keyword>
<dbReference type="Pfam" id="PF00003">
    <property type="entry name" value="7tm_3"/>
    <property type="match status" value="1"/>
</dbReference>
<name>A0A9N8EM13_9STRA</name>
<evidence type="ECO:0000259" key="10">
    <source>
        <dbReference type="PROSITE" id="PS50125"/>
    </source>
</evidence>
<feature type="transmembrane region" description="Helical" evidence="8">
    <location>
        <begin position="645"/>
        <end position="669"/>
    </location>
</feature>
<keyword evidence="2 8" id="KW-0812">Transmembrane</keyword>
<evidence type="ECO:0000259" key="11">
    <source>
        <dbReference type="PROSITE" id="PS50259"/>
    </source>
</evidence>
<dbReference type="PANTHER" id="PTHR11920:SF335">
    <property type="entry name" value="GUANYLATE CYCLASE"/>
    <property type="match status" value="1"/>
</dbReference>
<comment type="caution">
    <text evidence="12">The sequence shown here is derived from an EMBL/GenBank/DDBJ whole genome shotgun (WGS) entry which is preliminary data.</text>
</comment>
<evidence type="ECO:0000256" key="3">
    <source>
        <dbReference type="ARBA" id="ARBA00022741"/>
    </source>
</evidence>
<reference evidence="12" key="1">
    <citation type="submission" date="2020-06" db="EMBL/GenBank/DDBJ databases">
        <authorList>
            <consortium name="Plant Systems Biology data submission"/>
        </authorList>
    </citation>
    <scope>NUCLEOTIDE SEQUENCE</scope>
    <source>
        <strain evidence="12">D6</strain>
    </source>
</reference>
<feature type="chain" id="PRO_5040320753" evidence="9">
    <location>
        <begin position="29"/>
        <end position="1455"/>
    </location>
</feature>
<evidence type="ECO:0000256" key="4">
    <source>
        <dbReference type="ARBA" id="ARBA00022989"/>
    </source>
</evidence>
<keyword evidence="12" id="KW-0675">Receptor</keyword>
<dbReference type="GO" id="GO:0005886">
    <property type="term" value="C:plasma membrane"/>
    <property type="evidence" value="ECO:0007669"/>
    <property type="project" value="TreeGrafter"/>
</dbReference>
<dbReference type="OrthoDB" id="546632at2759"/>
<evidence type="ECO:0000256" key="1">
    <source>
        <dbReference type="ARBA" id="ARBA00004141"/>
    </source>
</evidence>
<feature type="compositionally biased region" description="Low complexity" evidence="7">
    <location>
        <begin position="1297"/>
        <end position="1307"/>
    </location>
</feature>
<evidence type="ECO:0000256" key="6">
    <source>
        <dbReference type="ARBA" id="ARBA00023239"/>
    </source>
</evidence>
<dbReference type="GO" id="GO:0004114">
    <property type="term" value="F:3',5'-cyclic-nucleotide phosphodiesterase activity"/>
    <property type="evidence" value="ECO:0007669"/>
    <property type="project" value="InterPro"/>
</dbReference>
<keyword evidence="5 8" id="KW-0472">Membrane</keyword>
<feature type="domain" description="Guanylate cyclase" evidence="10">
    <location>
        <begin position="814"/>
        <end position="948"/>
    </location>
</feature>
<dbReference type="SMART" id="SM00044">
    <property type="entry name" value="CYCc"/>
    <property type="match status" value="1"/>
</dbReference>
<evidence type="ECO:0000313" key="12">
    <source>
        <dbReference type="EMBL" id="CAB9522519.1"/>
    </source>
</evidence>